<sequence length="240" mass="26338">MNAKYDFHIHSVLSPCGDEDMTPNNLVNMAALQGYDVIALTDHNSCLNCEAAMKVGERAGVLVIPGMELQTAEDVHMVCLLPDLERALALSKLVREAMPPIRNRPEVFGPQRILNENDEQVGEEEILLVNSCRYSILEAVRLVRDLGGACFPAHIDRQSFSILSSLGEIPPEARFTAAEVSAGGDAPALWKAHPILEGMHMLRDSDAHYLEQMPEAKPALPVSRLTAGEIIAIINQKPQR</sequence>
<evidence type="ECO:0000259" key="1">
    <source>
        <dbReference type="SMART" id="SM00481"/>
    </source>
</evidence>
<evidence type="ECO:0000313" key="3">
    <source>
        <dbReference type="Proteomes" id="UP001489509"/>
    </source>
</evidence>
<protein>
    <submittedName>
        <fullName evidence="2">PHP domain-containing protein</fullName>
    </submittedName>
</protein>
<dbReference type="InterPro" id="IPR004013">
    <property type="entry name" value="PHP_dom"/>
</dbReference>
<name>A0ABV1DYM5_9FIRM</name>
<dbReference type="SMART" id="SM00481">
    <property type="entry name" value="POLIIIAc"/>
    <property type="match status" value="1"/>
</dbReference>
<keyword evidence="3" id="KW-1185">Reference proteome</keyword>
<dbReference type="SUPFAM" id="SSF89550">
    <property type="entry name" value="PHP domain-like"/>
    <property type="match status" value="1"/>
</dbReference>
<dbReference type="RefSeq" id="WP_349217986.1">
    <property type="nucleotide sequence ID" value="NZ_JBBMFD010000002.1"/>
</dbReference>
<reference evidence="2 3" key="1">
    <citation type="submission" date="2024-03" db="EMBL/GenBank/DDBJ databases">
        <title>Human intestinal bacterial collection.</title>
        <authorList>
            <person name="Pauvert C."/>
            <person name="Hitch T.C.A."/>
            <person name="Clavel T."/>
        </authorList>
    </citation>
    <scope>NUCLEOTIDE SEQUENCE [LARGE SCALE GENOMIC DNA]</scope>
    <source>
        <strain evidence="2 3">CLA-JM-H44</strain>
    </source>
</reference>
<accession>A0ABV1DYM5</accession>
<feature type="domain" description="Polymerase/histidinol phosphatase N-terminal" evidence="1">
    <location>
        <begin position="5"/>
        <end position="73"/>
    </location>
</feature>
<gene>
    <name evidence="2" type="ORF">WMO26_02665</name>
</gene>
<dbReference type="PANTHER" id="PTHR42924">
    <property type="entry name" value="EXONUCLEASE"/>
    <property type="match status" value="1"/>
</dbReference>
<dbReference type="InterPro" id="IPR052018">
    <property type="entry name" value="PHP_domain"/>
</dbReference>
<proteinExistence type="predicted"/>
<dbReference type="CDD" id="cd07432">
    <property type="entry name" value="PHP_HisPPase"/>
    <property type="match status" value="1"/>
</dbReference>
<organism evidence="2 3">
    <name type="scientific">Solibaculum intestinale</name>
    <dbReference type="NCBI Taxonomy" id="3133165"/>
    <lineage>
        <taxon>Bacteria</taxon>
        <taxon>Bacillati</taxon>
        <taxon>Bacillota</taxon>
        <taxon>Clostridia</taxon>
        <taxon>Eubacteriales</taxon>
        <taxon>Oscillospiraceae</taxon>
        <taxon>Solibaculum</taxon>
    </lineage>
</organism>
<dbReference type="Proteomes" id="UP001489509">
    <property type="component" value="Unassembled WGS sequence"/>
</dbReference>
<dbReference type="Gene3D" id="3.20.20.140">
    <property type="entry name" value="Metal-dependent hydrolases"/>
    <property type="match status" value="1"/>
</dbReference>
<dbReference type="InterPro" id="IPR016195">
    <property type="entry name" value="Pol/histidinol_Pase-like"/>
</dbReference>
<dbReference type="PANTHER" id="PTHR42924:SF3">
    <property type="entry name" value="POLYMERASE_HISTIDINOL PHOSPHATASE N-TERMINAL DOMAIN-CONTAINING PROTEIN"/>
    <property type="match status" value="1"/>
</dbReference>
<dbReference type="EMBL" id="JBBMFD010000002">
    <property type="protein sequence ID" value="MEQ2439724.1"/>
    <property type="molecule type" value="Genomic_DNA"/>
</dbReference>
<evidence type="ECO:0000313" key="2">
    <source>
        <dbReference type="EMBL" id="MEQ2439724.1"/>
    </source>
</evidence>
<dbReference type="InterPro" id="IPR003141">
    <property type="entry name" value="Pol/His_phosphatase_N"/>
</dbReference>
<comment type="caution">
    <text evidence="2">The sequence shown here is derived from an EMBL/GenBank/DDBJ whole genome shotgun (WGS) entry which is preliminary data.</text>
</comment>
<dbReference type="Pfam" id="PF02811">
    <property type="entry name" value="PHP"/>
    <property type="match status" value="1"/>
</dbReference>